<evidence type="ECO:0000256" key="5">
    <source>
        <dbReference type="ARBA" id="ARBA00022505"/>
    </source>
</evidence>
<dbReference type="SUPFAM" id="SSF56524">
    <property type="entry name" value="Oxidoreductase molybdopterin-binding domain"/>
    <property type="match status" value="1"/>
</dbReference>
<evidence type="ECO:0000259" key="9">
    <source>
        <dbReference type="Pfam" id="PF00174"/>
    </source>
</evidence>
<keyword evidence="6" id="KW-0479">Metal-binding</keyword>
<keyword evidence="7" id="KW-0560">Oxidoreductase</keyword>
<name>A0A812QZK5_SYMPI</name>
<dbReference type="Proteomes" id="UP000649617">
    <property type="component" value="Unassembled WGS sequence"/>
</dbReference>
<dbReference type="InterPro" id="IPR008335">
    <property type="entry name" value="Mopterin_OxRdtase_euk"/>
</dbReference>
<evidence type="ECO:0000259" key="10">
    <source>
        <dbReference type="Pfam" id="PF03404"/>
    </source>
</evidence>
<feature type="domain" description="Moybdenum cofactor oxidoreductase dimerisation" evidence="10">
    <location>
        <begin position="71"/>
        <end position="197"/>
    </location>
</feature>
<comment type="caution">
    <text evidence="11">The sequence shown here is derived from an EMBL/GenBank/DDBJ whole genome shotgun (WGS) entry which is preliminary data.</text>
</comment>
<dbReference type="PANTHER" id="PTHR19372">
    <property type="entry name" value="SULFITE REDUCTASE"/>
    <property type="match status" value="1"/>
</dbReference>
<dbReference type="SUPFAM" id="SSF81296">
    <property type="entry name" value="E set domains"/>
    <property type="match status" value="1"/>
</dbReference>
<dbReference type="GO" id="GO:0043546">
    <property type="term" value="F:molybdopterin cofactor binding"/>
    <property type="evidence" value="ECO:0007669"/>
    <property type="project" value="TreeGrafter"/>
</dbReference>
<evidence type="ECO:0000313" key="12">
    <source>
        <dbReference type="Proteomes" id="UP000649617"/>
    </source>
</evidence>
<dbReference type="OrthoDB" id="260519at2759"/>
<dbReference type="PANTHER" id="PTHR19372:SF7">
    <property type="entry name" value="SULFITE OXIDASE, MITOCHONDRIAL"/>
    <property type="match status" value="1"/>
</dbReference>
<dbReference type="Pfam" id="PF00174">
    <property type="entry name" value="Oxidored_molyb"/>
    <property type="match status" value="1"/>
</dbReference>
<dbReference type="GO" id="GO:0008482">
    <property type="term" value="F:sulfite oxidase activity"/>
    <property type="evidence" value="ECO:0007669"/>
    <property type="project" value="UniProtKB-EC"/>
</dbReference>
<dbReference type="GO" id="GO:0005739">
    <property type="term" value="C:mitochondrion"/>
    <property type="evidence" value="ECO:0007669"/>
    <property type="project" value="TreeGrafter"/>
</dbReference>
<evidence type="ECO:0000256" key="6">
    <source>
        <dbReference type="ARBA" id="ARBA00022723"/>
    </source>
</evidence>
<evidence type="ECO:0000256" key="2">
    <source>
        <dbReference type="ARBA" id="ARBA00004678"/>
    </source>
</evidence>
<protein>
    <recommendedName>
        <fullName evidence="8">Sulfite oxidase</fullName>
        <ecNumber evidence="4">1.8.3.1</ecNumber>
    </recommendedName>
</protein>
<comment type="pathway">
    <text evidence="2">Sulfur metabolism.</text>
</comment>
<keyword evidence="5" id="KW-0500">Molybdenum</keyword>
<dbReference type="InterPro" id="IPR000572">
    <property type="entry name" value="OxRdtase_Mopterin-bd_dom"/>
</dbReference>
<dbReference type="InterPro" id="IPR036374">
    <property type="entry name" value="OxRdtase_Mopterin-bd_sf"/>
</dbReference>
<comment type="pathway">
    <text evidence="3">Energy metabolism; sulfur metabolism.</text>
</comment>
<evidence type="ECO:0000256" key="1">
    <source>
        <dbReference type="ARBA" id="ARBA00001924"/>
    </source>
</evidence>
<reference evidence="11" key="1">
    <citation type="submission" date="2021-02" db="EMBL/GenBank/DDBJ databases">
        <authorList>
            <person name="Dougan E. K."/>
            <person name="Rhodes N."/>
            <person name="Thang M."/>
            <person name="Chan C."/>
        </authorList>
    </citation>
    <scope>NUCLEOTIDE SEQUENCE</scope>
</reference>
<dbReference type="InterPro" id="IPR005066">
    <property type="entry name" value="MoCF_OxRdtse_dimer"/>
</dbReference>
<dbReference type="Pfam" id="PF03404">
    <property type="entry name" value="Mo-co_dimer"/>
    <property type="match status" value="1"/>
</dbReference>
<dbReference type="FunFam" id="2.60.40.650:FF:000002">
    <property type="entry name" value="sulfite oxidase"/>
    <property type="match status" value="1"/>
</dbReference>
<dbReference type="GO" id="GO:0006790">
    <property type="term" value="P:sulfur compound metabolic process"/>
    <property type="evidence" value="ECO:0007669"/>
    <property type="project" value="TreeGrafter"/>
</dbReference>
<proteinExistence type="predicted"/>
<evidence type="ECO:0000256" key="4">
    <source>
        <dbReference type="ARBA" id="ARBA00012505"/>
    </source>
</evidence>
<evidence type="ECO:0000313" key="11">
    <source>
        <dbReference type="EMBL" id="CAE7412889.1"/>
    </source>
</evidence>
<dbReference type="InterPro" id="IPR014756">
    <property type="entry name" value="Ig_E-set"/>
</dbReference>
<sequence>MNGEPLPNEHGAPVRVIVPGVVGVRNVKWVGRVVASTEEAEGPWQRGLAYKGFSPMVKELQGIDVEKIPSMHELPVQSAIVSPKPGSTTELDDLEVRGFAWSGGGRGIVRVDVSIDEGKTWVTAELADGKDQGYNRAWAWTFWEASVPVPPELQGKEFTVLCRAVDSAYSTQPERPEPLWNLRGLNCNCWHRVPIRHAE</sequence>
<dbReference type="EC" id="1.8.3.1" evidence="4"/>
<accession>A0A812QZK5</accession>
<dbReference type="Gene3D" id="2.60.40.650">
    <property type="match status" value="1"/>
</dbReference>
<evidence type="ECO:0000256" key="3">
    <source>
        <dbReference type="ARBA" id="ARBA00004971"/>
    </source>
</evidence>
<dbReference type="Gene3D" id="3.90.420.10">
    <property type="entry name" value="Oxidoreductase, molybdopterin-binding domain"/>
    <property type="match status" value="1"/>
</dbReference>
<dbReference type="GO" id="GO:0030151">
    <property type="term" value="F:molybdenum ion binding"/>
    <property type="evidence" value="ECO:0007669"/>
    <property type="project" value="InterPro"/>
</dbReference>
<evidence type="ECO:0000256" key="8">
    <source>
        <dbReference type="ARBA" id="ARBA00070338"/>
    </source>
</evidence>
<keyword evidence="12" id="KW-1185">Reference proteome</keyword>
<dbReference type="PRINTS" id="PR00407">
    <property type="entry name" value="EUMOPTERIN"/>
</dbReference>
<dbReference type="GO" id="GO:0020037">
    <property type="term" value="F:heme binding"/>
    <property type="evidence" value="ECO:0007669"/>
    <property type="project" value="TreeGrafter"/>
</dbReference>
<dbReference type="AlphaFoldDB" id="A0A812QZK5"/>
<dbReference type="EMBL" id="CAJNIZ010018613">
    <property type="protein sequence ID" value="CAE7412889.1"/>
    <property type="molecule type" value="Genomic_DNA"/>
</dbReference>
<comment type="cofactor">
    <cofactor evidence="1">
        <name>Mo-molybdopterin</name>
        <dbReference type="ChEBI" id="CHEBI:71302"/>
    </cofactor>
</comment>
<gene>
    <name evidence="11" type="primary">SUOX</name>
    <name evidence="11" type="ORF">SPIL2461_LOCUS10178</name>
</gene>
<feature type="domain" description="Oxidoreductase molybdopterin-binding" evidence="9">
    <location>
        <begin position="1"/>
        <end position="44"/>
    </location>
</feature>
<organism evidence="11 12">
    <name type="scientific">Symbiodinium pilosum</name>
    <name type="common">Dinoflagellate</name>
    <dbReference type="NCBI Taxonomy" id="2952"/>
    <lineage>
        <taxon>Eukaryota</taxon>
        <taxon>Sar</taxon>
        <taxon>Alveolata</taxon>
        <taxon>Dinophyceae</taxon>
        <taxon>Suessiales</taxon>
        <taxon>Symbiodiniaceae</taxon>
        <taxon>Symbiodinium</taxon>
    </lineage>
</organism>
<evidence type="ECO:0000256" key="7">
    <source>
        <dbReference type="ARBA" id="ARBA00023002"/>
    </source>
</evidence>